<comment type="caution">
    <text evidence="2">The sequence shown here is derived from an EMBL/GenBank/DDBJ whole genome shotgun (WGS) entry which is preliminary data.</text>
</comment>
<dbReference type="Proteomes" id="UP000823633">
    <property type="component" value="Unassembled WGS sequence"/>
</dbReference>
<keyword evidence="1" id="KW-0732">Signal</keyword>
<feature type="chain" id="PRO_5039447388" description="Outer membrane protein beta-barrel domain-containing protein" evidence="1">
    <location>
        <begin position="22"/>
        <end position="179"/>
    </location>
</feature>
<evidence type="ECO:0000313" key="3">
    <source>
        <dbReference type="Proteomes" id="UP000823633"/>
    </source>
</evidence>
<reference evidence="2" key="2">
    <citation type="journal article" date="2021" name="PeerJ">
        <title>Extensive microbial diversity within the chicken gut microbiome revealed by metagenomics and culture.</title>
        <authorList>
            <person name="Gilroy R."/>
            <person name="Ravi A."/>
            <person name="Getino M."/>
            <person name="Pursley I."/>
            <person name="Horton D.L."/>
            <person name="Alikhan N.F."/>
            <person name="Baker D."/>
            <person name="Gharbi K."/>
            <person name="Hall N."/>
            <person name="Watson M."/>
            <person name="Adriaenssens E.M."/>
            <person name="Foster-Nyarko E."/>
            <person name="Jarju S."/>
            <person name="Secka A."/>
            <person name="Antonio M."/>
            <person name="Oren A."/>
            <person name="Chaudhuri R.R."/>
            <person name="La Ragione R."/>
            <person name="Hildebrand F."/>
            <person name="Pallen M.J."/>
        </authorList>
    </citation>
    <scope>NUCLEOTIDE SEQUENCE</scope>
    <source>
        <strain evidence="2">11167</strain>
    </source>
</reference>
<feature type="signal peptide" evidence="1">
    <location>
        <begin position="1"/>
        <end position="21"/>
    </location>
</feature>
<accession>A0A9D9HBG0</accession>
<organism evidence="2 3">
    <name type="scientific">Candidatus Aphodenecus pullistercoris</name>
    <dbReference type="NCBI Taxonomy" id="2840669"/>
    <lineage>
        <taxon>Bacteria</taxon>
        <taxon>Pseudomonadati</taxon>
        <taxon>Spirochaetota</taxon>
        <taxon>Spirochaetia</taxon>
        <taxon>Spirochaetales</taxon>
        <taxon>Candidatus Aphodenecus</taxon>
    </lineage>
</organism>
<protein>
    <recommendedName>
        <fullName evidence="4">Outer membrane protein beta-barrel domain-containing protein</fullName>
    </recommendedName>
</protein>
<dbReference type="EMBL" id="JADIMU010000046">
    <property type="protein sequence ID" value="MBO8443537.1"/>
    <property type="molecule type" value="Genomic_DNA"/>
</dbReference>
<dbReference type="AlphaFoldDB" id="A0A9D9HBG0"/>
<reference evidence="2" key="1">
    <citation type="submission" date="2020-10" db="EMBL/GenBank/DDBJ databases">
        <authorList>
            <person name="Gilroy R."/>
        </authorList>
    </citation>
    <scope>NUCLEOTIDE SEQUENCE</scope>
    <source>
        <strain evidence="2">11167</strain>
    </source>
</reference>
<name>A0A9D9HBG0_9SPIR</name>
<sequence length="179" mass="18687">MVKKFSLVLILLLIVFPAAFAAAQVDLVGGIGGSAISMGFGTQGGNTGGDFQMVFDVSAETDVMFNANHGLYAGLGVSATAARNGSASLVLSAGYMFKTPVKNFDLVVGVGPHVSGIGSDEGRFGVSSSVSLDYYMTERVFLRGGAGVRMDFLRFGGRTSNGMFWVTLTGPFFSLGYSF</sequence>
<evidence type="ECO:0000256" key="1">
    <source>
        <dbReference type="SAM" id="SignalP"/>
    </source>
</evidence>
<evidence type="ECO:0008006" key="4">
    <source>
        <dbReference type="Google" id="ProtNLM"/>
    </source>
</evidence>
<evidence type="ECO:0000313" key="2">
    <source>
        <dbReference type="EMBL" id="MBO8443537.1"/>
    </source>
</evidence>
<proteinExistence type="predicted"/>
<gene>
    <name evidence="2" type="ORF">IAC42_07235</name>
</gene>